<evidence type="ECO:0000256" key="1">
    <source>
        <dbReference type="ARBA" id="ARBA00023125"/>
    </source>
</evidence>
<keyword evidence="4" id="KW-1185">Reference proteome</keyword>
<evidence type="ECO:0000313" key="3">
    <source>
        <dbReference type="EMBL" id="KAJ5086191.1"/>
    </source>
</evidence>
<dbReference type="Pfam" id="PF03221">
    <property type="entry name" value="HTH_Tnp_Tc5"/>
    <property type="match status" value="1"/>
</dbReference>
<dbReference type="GO" id="GO:0003677">
    <property type="term" value="F:DNA binding"/>
    <property type="evidence" value="ECO:0007669"/>
    <property type="project" value="UniProtKB-KW"/>
</dbReference>
<reference evidence="3" key="1">
    <citation type="submission" date="2022-11" db="EMBL/GenBank/DDBJ databases">
        <authorList>
            <person name="Petersen C."/>
        </authorList>
    </citation>
    <scope>NUCLEOTIDE SEQUENCE</scope>
    <source>
        <strain evidence="3">IBT 30761</strain>
    </source>
</reference>
<dbReference type="EMBL" id="JAPQKI010000010">
    <property type="protein sequence ID" value="KAJ5086191.1"/>
    <property type="molecule type" value="Genomic_DNA"/>
</dbReference>
<evidence type="ECO:0000313" key="4">
    <source>
        <dbReference type="Proteomes" id="UP001149074"/>
    </source>
</evidence>
<dbReference type="GeneID" id="81362432"/>
<reference evidence="3" key="2">
    <citation type="journal article" date="2023" name="IMA Fungus">
        <title>Comparative genomic study of the Penicillium genus elucidates a diverse pangenome and 15 lateral gene transfer events.</title>
        <authorList>
            <person name="Petersen C."/>
            <person name="Sorensen T."/>
            <person name="Nielsen M.R."/>
            <person name="Sondergaard T.E."/>
            <person name="Sorensen J.L."/>
            <person name="Fitzpatrick D.A."/>
            <person name="Frisvad J.C."/>
            <person name="Nielsen K.L."/>
        </authorList>
    </citation>
    <scope>NUCLEOTIDE SEQUENCE</scope>
    <source>
        <strain evidence="3">IBT 30761</strain>
    </source>
</reference>
<dbReference type="InterPro" id="IPR009057">
    <property type="entry name" value="Homeodomain-like_sf"/>
</dbReference>
<name>A0A9W9JYL8_9EURO</name>
<gene>
    <name evidence="3" type="ORF">N7532_010962</name>
</gene>
<dbReference type="OrthoDB" id="4324149at2759"/>
<dbReference type="Proteomes" id="UP001149074">
    <property type="component" value="Unassembled WGS sequence"/>
</dbReference>
<dbReference type="AlphaFoldDB" id="A0A9W9JYL8"/>
<proteinExistence type="predicted"/>
<feature type="domain" description="HTH CENPB-type" evidence="2">
    <location>
        <begin position="54"/>
        <end position="125"/>
    </location>
</feature>
<evidence type="ECO:0000259" key="2">
    <source>
        <dbReference type="PROSITE" id="PS51253"/>
    </source>
</evidence>
<organism evidence="3 4">
    <name type="scientific">Penicillium argentinense</name>
    <dbReference type="NCBI Taxonomy" id="1131581"/>
    <lineage>
        <taxon>Eukaryota</taxon>
        <taxon>Fungi</taxon>
        <taxon>Dikarya</taxon>
        <taxon>Ascomycota</taxon>
        <taxon>Pezizomycotina</taxon>
        <taxon>Eurotiomycetes</taxon>
        <taxon>Eurotiomycetidae</taxon>
        <taxon>Eurotiales</taxon>
        <taxon>Aspergillaceae</taxon>
        <taxon>Penicillium</taxon>
    </lineage>
</organism>
<comment type="caution">
    <text evidence="3">The sequence shown here is derived from an EMBL/GenBank/DDBJ whole genome shotgun (WGS) entry which is preliminary data.</text>
</comment>
<dbReference type="PROSITE" id="PS51253">
    <property type="entry name" value="HTH_CENPB"/>
    <property type="match status" value="1"/>
</dbReference>
<protein>
    <recommendedName>
        <fullName evidence="2">HTH CENPB-type domain-containing protein</fullName>
    </recommendedName>
</protein>
<dbReference type="InterPro" id="IPR006600">
    <property type="entry name" value="HTH_CenpB_DNA-bd_dom"/>
</dbReference>
<keyword evidence="1" id="KW-0238">DNA-binding</keyword>
<dbReference type="RefSeq" id="XP_056470869.1">
    <property type="nucleotide sequence ID" value="XM_056623453.1"/>
</dbReference>
<dbReference type="SUPFAM" id="SSF46689">
    <property type="entry name" value="Homeodomain-like"/>
    <property type="match status" value="1"/>
</dbReference>
<accession>A0A9W9JYL8</accession>
<sequence length="147" mass="17248">MPKIAESDESRMIEACEAARREEKPNITKIAREFGVNRRNLQNRVRKGMQARTARKPVNKVLDRAQEEALTRWICQLIDWNMPPKPRLIEAWAIRSLARAGKPDQKVGKMWVYRFIKRLPQDLQLGPVNQRTKESKRIQAEDVYLRG</sequence>